<dbReference type="Gene3D" id="1.25.40.10">
    <property type="entry name" value="Tetratricopeptide repeat domain"/>
    <property type="match status" value="2"/>
</dbReference>
<dbReference type="InterPro" id="IPR046960">
    <property type="entry name" value="PPR_At4g14850-like_plant"/>
</dbReference>
<dbReference type="GO" id="GO:0003723">
    <property type="term" value="F:RNA binding"/>
    <property type="evidence" value="ECO:0007669"/>
    <property type="project" value="InterPro"/>
</dbReference>
<evidence type="ECO:0000256" key="1">
    <source>
        <dbReference type="ARBA" id="ARBA00022737"/>
    </source>
</evidence>
<dbReference type="KEGG" id="smo:SELMODRAFT_431170"/>
<reference evidence="3 4" key="1">
    <citation type="journal article" date="2011" name="Science">
        <title>The Selaginella genome identifies genetic changes associated with the evolution of vascular plants.</title>
        <authorList>
            <person name="Banks J.A."/>
            <person name="Nishiyama T."/>
            <person name="Hasebe M."/>
            <person name="Bowman J.L."/>
            <person name="Gribskov M."/>
            <person name="dePamphilis C."/>
            <person name="Albert V.A."/>
            <person name="Aono N."/>
            <person name="Aoyama T."/>
            <person name="Ambrose B.A."/>
            <person name="Ashton N.W."/>
            <person name="Axtell M.J."/>
            <person name="Barker E."/>
            <person name="Barker M.S."/>
            <person name="Bennetzen J.L."/>
            <person name="Bonawitz N.D."/>
            <person name="Chapple C."/>
            <person name="Cheng C."/>
            <person name="Correa L.G."/>
            <person name="Dacre M."/>
            <person name="DeBarry J."/>
            <person name="Dreyer I."/>
            <person name="Elias M."/>
            <person name="Engstrom E.M."/>
            <person name="Estelle M."/>
            <person name="Feng L."/>
            <person name="Finet C."/>
            <person name="Floyd S.K."/>
            <person name="Frommer W.B."/>
            <person name="Fujita T."/>
            <person name="Gramzow L."/>
            <person name="Gutensohn M."/>
            <person name="Harholt J."/>
            <person name="Hattori M."/>
            <person name="Heyl A."/>
            <person name="Hirai T."/>
            <person name="Hiwatashi Y."/>
            <person name="Ishikawa M."/>
            <person name="Iwata M."/>
            <person name="Karol K.G."/>
            <person name="Koehler B."/>
            <person name="Kolukisaoglu U."/>
            <person name="Kubo M."/>
            <person name="Kurata T."/>
            <person name="Lalonde S."/>
            <person name="Li K."/>
            <person name="Li Y."/>
            <person name="Litt A."/>
            <person name="Lyons E."/>
            <person name="Manning G."/>
            <person name="Maruyama T."/>
            <person name="Michael T.P."/>
            <person name="Mikami K."/>
            <person name="Miyazaki S."/>
            <person name="Morinaga S."/>
            <person name="Murata T."/>
            <person name="Mueller-Roeber B."/>
            <person name="Nelson D.R."/>
            <person name="Obara M."/>
            <person name="Oguri Y."/>
            <person name="Olmstead R.G."/>
            <person name="Onodera N."/>
            <person name="Petersen B.L."/>
            <person name="Pils B."/>
            <person name="Prigge M."/>
            <person name="Rensing S.A."/>
            <person name="Riano-Pachon D.M."/>
            <person name="Roberts A.W."/>
            <person name="Sato Y."/>
            <person name="Scheller H.V."/>
            <person name="Schulz B."/>
            <person name="Schulz C."/>
            <person name="Shakirov E.V."/>
            <person name="Shibagaki N."/>
            <person name="Shinohara N."/>
            <person name="Shippen D.E."/>
            <person name="Soerensen I."/>
            <person name="Sotooka R."/>
            <person name="Sugimoto N."/>
            <person name="Sugita M."/>
            <person name="Sumikawa N."/>
            <person name="Tanurdzic M."/>
            <person name="Theissen G."/>
            <person name="Ulvskov P."/>
            <person name="Wakazuki S."/>
            <person name="Weng J.K."/>
            <person name="Willats W.W."/>
            <person name="Wipf D."/>
            <person name="Wolf P.G."/>
            <person name="Yang L."/>
            <person name="Zimmer A.D."/>
            <person name="Zhu Q."/>
            <person name="Mitros T."/>
            <person name="Hellsten U."/>
            <person name="Loque D."/>
            <person name="Otillar R."/>
            <person name="Salamov A."/>
            <person name="Schmutz J."/>
            <person name="Shapiro H."/>
            <person name="Lindquist E."/>
            <person name="Lucas S."/>
            <person name="Rokhsar D."/>
            <person name="Grigoriev I.V."/>
        </authorList>
    </citation>
    <scope>NUCLEOTIDE SEQUENCE [LARGE SCALE GENOMIC DNA]</scope>
</reference>
<gene>
    <name evidence="3" type="ORF">SELMODRAFT_431170</name>
</gene>
<dbReference type="PANTHER" id="PTHR47926:SF533">
    <property type="entry name" value="DYW DOMAIN-CONTAINING PROTEIN"/>
    <property type="match status" value="1"/>
</dbReference>
<evidence type="ECO:0000256" key="2">
    <source>
        <dbReference type="PROSITE-ProRule" id="PRU00708"/>
    </source>
</evidence>
<dbReference type="InterPro" id="IPR002885">
    <property type="entry name" value="PPR_rpt"/>
</dbReference>
<dbReference type="InterPro" id="IPR011990">
    <property type="entry name" value="TPR-like_helical_dom_sf"/>
</dbReference>
<dbReference type="Pfam" id="PF01535">
    <property type="entry name" value="PPR"/>
    <property type="match status" value="5"/>
</dbReference>
<sequence length="314" mass="34616">MFNEVTDKDVVAWGALLSANAENGDLEAAEKIFYLMPGWNVAACNSVVAAYGNEGLVDKARLVFDRMPDRNLVTYNVLLSSLAQHRFHDSKSLFDAMKQRNIISWNNILRAFVESQQLDAAEALFFAKNLLLGNSMIAALSHRGHLEVALSVFEQQAASSDTFSWTSMIQAYARSSQLHRALRMLARMLLEGVEATEATVTALLTGCGFGGEVDEARKHFLQMEDDFGVRPSLTHFHCLVDALGRGKKLDEAEELVETMPYLPDKVSWVSLLAACRMHGDGGRAKRAASRILELDSQNTAASILLEESTRVSAC</sequence>
<feature type="repeat" description="PPR" evidence="2">
    <location>
        <begin position="40"/>
        <end position="74"/>
    </location>
</feature>
<evidence type="ECO:0000313" key="3">
    <source>
        <dbReference type="EMBL" id="EFJ05896.1"/>
    </source>
</evidence>
<dbReference type="GO" id="GO:0009451">
    <property type="term" value="P:RNA modification"/>
    <property type="evidence" value="ECO:0007669"/>
    <property type="project" value="InterPro"/>
</dbReference>
<dbReference type="InParanoid" id="D8TBR7"/>
<feature type="repeat" description="PPR" evidence="2">
    <location>
        <begin position="161"/>
        <end position="195"/>
    </location>
</feature>
<keyword evidence="4" id="KW-1185">Reference proteome</keyword>
<protein>
    <recommendedName>
        <fullName evidence="5">Pentacotripeptide-repeat region of PRORP domain-containing protein</fullName>
    </recommendedName>
</protein>
<dbReference type="FunFam" id="1.25.40.10:FF:000158">
    <property type="entry name" value="pentatricopeptide repeat-containing protein At2g33680"/>
    <property type="match status" value="1"/>
</dbReference>
<evidence type="ECO:0008006" key="5">
    <source>
        <dbReference type="Google" id="ProtNLM"/>
    </source>
</evidence>
<dbReference type="Proteomes" id="UP000001514">
    <property type="component" value="Unassembled WGS sequence"/>
</dbReference>
<dbReference type="GO" id="GO:0048731">
    <property type="term" value="P:system development"/>
    <property type="evidence" value="ECO:0007669"/>
    <property type="project" value="UniProtKB-ARBA"/>
</dbReference>
<dbReference type="NCBIfam" id="TIGR00756">
    <property type="entry name" value="PPR"/>
    <property type="match status" value="2"/>
</dbReference>
<dbReference type="eggNOG" id="KOG4197">
    <property type="taxonomic scope" value="Eukaryota"/>
</dbReference>
<dbReference type="PANTHER" id="PTHR47926">
    <property type="entry name" value="PENTATRICOPEPTIDE REPEAT-CONTAINING PROTEIN"/>
    <property type="match status" value="1"/>
</dbReference>
<dbReference type="HOGENOM" id="CLU_002706_0_0_1"/>
<evidence type="ECO:0000313" key="4">
    <source>
        <dbReference type="Proteomes" id="UP000001514"/>
    </source>
</evidence>
<proteinExistence type="predicted"/>
<dbReference type="AlphaFoldDB" id="D8TBR7"/>
<accession>D8TBR7</accession>
<dbReference type="PROSITE" id="PS51375">
    <property type="entry name" value="PPR"/>
    <property type="match status" value="2"/>
</dbReference>
<dbReference type="Pfam" id="PF13041">
    <property type="entry name" value="PPR_2"/>
    <property type="match status" value="1"/>
</dbReference>
<dbReference type="Gramene" id="EFJ05896">
    <property type="protein sequence ID" value="EFJ05896"/>
    <property type="gene ID" value="SELMODRAFT_431170"/>
</dbReference>
<organism evidence="4">
    <name type="scientific">Selaginella moellendorffii</name>
    <name type="common">Spikemoss</name>
    <dbReference type="NCBI Taxonomy" id="88036"/>
    <lineage>
        <taxon>Eukaryota</taxon>
        <taxon>Viridiplantae</taxon>
        <taxon>Streptophyta</taxon>
        <taxon>Embryophyta</taxon>
        <taxon>Tracheophyta</taxon>
        <taxon>Lycopodiopsida</taxon>
        <taxon>Selaginellales</taxon>
        <taxon>Selaginellaceae</taxon>
        <taxon>Selaginella</taxon>
    </lineage>
</organism>
<keyword evidence="1" id="KW-0677">Repeat</keyword>
<dbReference type="STRING" id="88036.D8TBR7"/>
<name>D8TBR7_SELML</name>
<dbReference type="EMBL" id="GL377712">
    <property type="protein sequence ID" value="EFJ05896.1"/>
    <property type="molecule type" value="Genomic_DNA"/>
</dbReference>